<dbReference type="PANTHER" id="PTHR11088:SF82">
    <property type="entry name" value="TRNA DIMETHYLALLYLTRANSFERASE 2"/>
    <property type="match status" value="1"/>
</dbReference>
<evidence type="ECO:0000313" key="6">
    <source>
        <dbReference type="EMBL" id="KAH9315288.1"/>
    </source>
</evidence>
<keyword evidence="5" id="KW-0067">ATP-binding</keyword>
<keyword evidence="4" id="KW-0547">Nucleotide-binding</keyword>
<keyword evidence="2" id="KW-0808">Transferase</keyword>
<comment type="caution">
    <text evidence="6">The sequence shown here is derived from an EMBL/GenBank/DDBJ whole genome shotgun (WGS) entry which is preliminary data.</text>
</comment>
<evidence type="ECO:0000256" key="3">
    <source>
        <dbReference type="ARBA" id="ARBA00022712"/>
    </source>
</evidence>
<proteinExistence type="inferred from homology"/>
<dbReference type="Gene3D" id="3.40.50.300">
    <property type="entry name" value="P-loop containing nucleotide triphosphate hydrolases"/>
    <property type="match status" value="1"/>
</dbReference>
<dbReference type="GO" id="GO:0005524">
    <property type="term" value="F:ATP binding"/>
    <property type="evidence" value="ECO:0007669"/>
    <property type="project" value="UniProtKB-KW"/>
</dbReference>
<name>A0AA38L7Z2_TAXCH</name>
<dbReference type="InterPro" id="IPR039657">
    <property type="entry name" value="Dimethylallyltransferase"/>
</dbReference>
<feature type="non-terminal residue" evidence="6">
    <location>
        <position position="192"/>
    </location>
</feature>
<keyword evidence="7" id="KW-1185">Reference proteome</keyword>
<dbReference type="PANTHER" id="PTHR11088">
    <property type="entry name" value="TRNA DIMETHYLALLYLTRANSFERASE"/>
    <property type="match status" value="1"/>
</dbReference>
<evidence type="ECO:0000256" key="2">
    <source>
        <dbReference type="ARBA" id="ARBA00022679"/>
    </source>
</evidence>
<dbReference type="InterPro" id="IPR027417">
    <property type="entry name" value="P-loop_NTPase"/>
</dbReference>
<dbReference type="GO" id="GO:0006400">
    <property type="term" value="P:tRNA modification"/>
    <property type="evidence" value="ECO:0007669"/>
    <property type="project" value="TreeGrafter"/>
</dbReference>
<dbReference type="OMA" id="YREMDIA"/>
<dbReference type="Pfam" id="PF01715">
    <property type="entry name" value="IPPT"/>
    <property type="match status" value="1"/>
</dbReference>
<reference evidence="6 7" key="1">
    <citation type="journal article" date="2021" name="Nat. Plants">
        <title>The Taxus genome provides insights into paclitaxel biosynthesis.</title>
        <authorList>
            <person name="Xiong X."/>
            <person name="Gou J."/>
            <person name="Liao Q."/>
            <person name="Li Y."/>
            <person name="Zhou Q."/>
            <person name="Bi G."/>
            <person name="Li C."/>
            <person name="Du R."/>
            <person name="Wang X."/>
            <person name="Sun T."/>
            <person name="Guo L."/>
            <person name="Liang H."/>
            <person name="Lu P."/>
            <person name="Wu Y."/>
            <person name="Zhang Z."/>
            <person name="Ro D.K."/>
            <person name="Shang Y."/>
            <person name="Huang S."/>
            <person name="Yan J."/>
        </authorList>
    </citation>
    <scope>NUCLEOTIDE SEQUENCE [LARGE SCALE GENOMIC DNA]</scope>
    <source>
        <strain evidence="6">Ta-2019</strain>
    </source>
</reference>
<protein>
    <submittedName>
        <fullName evidence="6">Uncharacterized protein</fullName>
    </submittedName>
</protein>
<evidence type="ECO:0000256" key="4">
    <source>
        <dbReference type="ARBA" id="ARBA00022741"/>
    </source>
</evidence>
<dbReference type="AlphaFoldDB" id="A0AA38L7Z2"/>
<organism evidence="6 7">
    <name type="scientific">Taxus chinensis</name>
    <name type="common">Chinese yew</name>
    <name type="synonym">Taxus wallichiana var. chinensis</name>
    <dbReference type="NCBI Taxonomy" id="29808"/>
    <lineage>
        <taxon>Eukaryota</taxon>
        <taxon>Viridiplantae</taxon>
        <taxon>Streptophyta</taxon>
        <taxon>Embryophyta</taxon>
        <taxon>Tracheophyta</taxon>
        <taxon>Spermatophyta</taxon>
        <taxon>Pinopsida</taxon>
        <taxon>Pinidae</taxon>
        <taxon>Conifers II</taxon>
        <taxon>Cupressales</taxon>
        <taxon>Taxaceae</taxon>
        <taxon>Taxus</taxon>
    </lineage>
</organism>
<evidence type="ECO:0000256" key="5">
    <source>
        <dbReference type="ARBA" id="ARBA00022840"/>
    </source>
</evidence>
<dbReference type="Proteomes" id="UP000824469">
    <property type="component" value="Unassembled WGS sequence"/>
</dbReference>
<dbReference type="Gene3D" id="1.10.20.140">
    <property type="match status" value="1"/>
</dbReference>
<comment type="similarity">
    <text evidence="1">Belongs to the IPP transferase family.</text>
</comment>
<evidence type="ECO:0000313" key="7">
    <source>
        <dbReference type="Proteomes" id="UP000824469"/>
    </source>
</evidence>
<gene>
    <name evidence="6" type="ORF">KI387_023915</name>
</gene>
<dbReference type="SUPFAM" id="SSF52540">
    <property type="entry name" value="P-loop containing nucleoside triphosphate hydrolases"/>
    <property type="match status" value="1"/>
</dbReference>
<sequence length="192" mass="21360">MEGKEVKAEEEKEKEKVLVILGATGSGKSRLAIDLAHHFPAEILNADSMQVYQGLDVLTNKVPFHERKGVPHHLLGTINSNKEFTSKDFRDMAIPIIDSIISRNCLPIIVGGTNYYIQALVSSYLVDDVMEVGDEDLKRSKIPFNVCSFAGRGGNQNKRCTGIVCNESNPFDRLKEIDPVAANRLHPNDVRR</sequence>
<dbReference type="GO" id="GO:0052381">
    <property type="term" value="F:tRNA dimethylallyltransferase activity"/>
    <property type="evidence" value="ECO:0007669"/>
    <property type="project" value="TreeGrafter"/>
</dbReference>
<accession>A0AA38L7Z2</accession>
<evidence type="ECO:0000256" key="1">
    <source>
        <dbReference type="ARBA" id="ARBA00005842"/>
    </source>
</evidence>
<dbReference type="GO" id="GO:0005739">
    <property type="term" value="C:mitochondrion"/>
    <property type="evidence" value="ECO:0007669"/>
    <property type="project" value="TreeGrafter"/>
</dbReference>
<dbReference type="GO" id="GO:0009691">
    <property type="term" value="P:cytokinin biosynthetic process"/>
    <property type="evidence" value="ECO:0007669"/>
    <property type="project" value="UniProtKB-KW"/>
</dbReference>
<dbReference type="EMBL" id="JAHRHJ020000005">
    <property type="protein sequence ID" value="KAH9315288.1"/>
    <property type="molecule type" value="Genomic_DNA"/>
</dbReference>
<keyword evidence="3" id="KW-0203">Cytokinin biosynthesis</keyword>